<feature type="domain" description="Pyridoxamine 5'-phosphate oxidase N-terminal" evidence="6">
    <location>
        <begin position="60"/>
        <end position="161"/>
    </location>
</feature>
<name>A0ABP7K4M1_9MICO</name>
<dbReference type="PANTHER" id="PTHR10851">
    <property type="entry name" value="PYRIDOXINE-5-PHOSPHATE OXIDASE"/>
    <property type="match status" value="1"/>
</dbReference>
<keyword evidence="4" id="KW-0288">FMN</keyword>
<dbReference type="EMBL" id="BAABCN010000002">
    <property type="protein sequence ID" value="GAA3864323.1"/>
    <property type="molecule type" value="Genomic_DNA"/>
</dbReference>
<feature type="domain" description="Pyridoxine 5'-phosphate oxidase dimerisation C-terminal" evidence="7">
    <location>
        <begin position="191"/>
        <end position="231"/>
    </location>
</feature>
<keyword evidence="9" id="KW-1185">Reference proteome</keyword>
<evidence type="ECO:0000256" key="5">
    <source>
        <dbReference type="ARBA" id="ARBA00023002"/>
    </source>
</evidence>
<evidence type="ECO:0000256" key="1">
    <source>
        <dbReference type="ARBA" id="ARBA00001917"/>
    </source>
</evidence>
<comment type="caution">
    <text evidence="8">The sequence shown here is derived from an EMBL/GenBank/DDBJ whole genome shotgun (WGS) entry which is preliminary data.</text>
</comment>
<dbReference type="PIRSF" id="PIRSF000190">
    <property type="entry name" value="Pyd_amn-ph_oxd"/>
    <property type="match status" value="1"/>
</dbReference>
<dbReference type="Pfam" id="PF01243">
    <property type="entry name" value="PNPOx_N"/>
    <property type="match status" value="1"/>
</dbReference>
<evidence type="ECO:0000256" key="4">
    <source>
        <dbReference type="ARBA" id="ARBA00022643"/>
    </source>
</evidence>
<evidence type="ECO:0000259" key="6">
    <source>
        <dbReference type="Pfam" id="PF01243"/>
    </source>
</evidence>
<comment type="similarity">
    <text evidence="2">Belongs to the pyridoxamine 5'-phosphate oxidase family.</text>
</comment>
<organism evidence="8 9">
    <name type="scientific">Leifsonia kafniensis</name>
    <dbReference type="NCBI Taxonomy" id="475957"/>
    <lineage>
        <taxon>Bacteria</taxon>
        <taxon>Bacillati</taxon>
        <taxon>Actinomycetota</taxon>
        <taxon>Actinomycetes</taxon>
        <taxon>Micrococcales</taxon>
        <taxon>Microbacteriaceae</taxon>
        <taxon>Leifsonia</taxon>
    </lineage>
</organism>
<evidence type="ECO:0000259" key="7">
    <source>
        <dbReference type="Pfam" id="PF10590"/>
    </source>
</evidence>
<dbReference type="Proteomes" id="UP001501803">
    <property type="component" value="Unassembled WGS sequence"/>
</dbReference>
<dbReference type="PANTHER" id="PTHR10851:SF0">
    <property type="entry name" value="PYRIDOXINE-5'-PHOSPHATE OXIDASE"/>
    <property type="match status" value="1"/>
</dbReference>
<evidence type="ECO:0000256" key="3">
    <source>
        <dbReference type="ARBA" id="ARBA00022630"/>
    </source>
</evidence>
<protein>
    <submittedName>
        <fullName evidence="8">Pyridoxal 5'-phosphate synthase</fullName>
    </submittedName>
</protein>
<evidence type="ECO:0000313" key="9">
    <source>
        <dbReference type="Proteomes" id="UP001501803"/>
    </source>
</evidence>
<proteinExistence type="inferred from homology"/>
<dbReference type="SUPFAM" id="SSF50475">
    <property type="entry name" value="FMN-binding split barrel"/>
    <property type="match status" value="1"/>
</dbReference>
<dbReference type="Pfam" id="PF10590">
    <property type="entry name" value="PNP_phzG_C"/>
    <property type="match status" value="1"/>
</dbReference>
<evidence type="ECO:0000256" key="2">
    <source>
        <dbReference type="ARBA" id="ARBA00007301"/>
    </source>
</evidence>
<accession>A0ABP7K4M1</accession>
<dbReference type="RefSeq" id="WP_345061990.1">
    <property type="nucleotide sequence ID" value="NZ_BAABCN010000002.1"/>
</dbReference>
<comment type="cofactor">
    <cofactor evidence="1">
        <name>FMN</name>
        <dbReference type="ChEBI" id="CHEBI:58210"/>
    </cofactor>
</comment>
<keyword evidence="3" id="KW-0285">Flavoprotein</keyword>
<dbReference type="InterPro" id="IPR011576">
    <property type="entry name" value="Pyridox_Oxase_N"/>
</dbReference>
<dbReference type="NCBIfam" id="NF004231">
    <property type="entry name" value="PRK05679.1"/>
    <property type="match status" value="1"/>
</dbReference>
<dbReference type="InterPro" id="IPR000659">
    <property type="entry name" value="Pyridox_Oxase"/>
</dbReference>
<sequence length="231" mass="25428">MTSGSPTGTPDSEETPRDWLRRLPMFPADLPTLEVPALAADPQTLFVAWIREVVAAGQLAARVMTLATSDAERDNAPGARGVLLTDLDERGWQFATHASSPKGRALAAHPFAASTFFWPVLGRQVRLFGTVHQLPADAAARDFRGRSETARASILVGHQSEPLERPEDYSAAFERARTALQSDPTLIDEDWAVYALAPERVEFWQGSTTGPQTRVLYRRVGESWATSRLYP</sequence>
<gene>
    <name evidence="8" type="ORF">GCM10022381_05270</name>
</gene>
<dbReference type="InterPro" id="IPR012349">
    <property type="entry name" value="Split_barrel_FMN-bd"/>
</dbReference>
<dbReference type="Gene3D" id="2.30.110.10">
    <property type="entry name" value="Electron Transport, Fmn-binding Protein, Chain A"/>
    <property type="match status" value="1"/>
</dbReference>
<dbReference type="InterPro" id="IPR019576">
    <property type="entry name" value="Pyridoxamine_oxidase_dimer_C"/>
</dbReference>
<keyword evidence="5" id="KW-0560">Oxidoreductase</keyword>
<evidence type="ECO:0000313" key="8">
    <source>
        <dbReference type="EMBL" id="GAA3864323.1"/>
    </source>
</evidence>
<reference evidence="9" key="1">
    <citation type="journal article" date="2019" name="Int. J. Syst. Evol. Microbiol.">
        <title>The Global Catalogue of Microorganisms (GCM) 10K type strain sequencing project: providing services to taxonomists for standard genome sequencing and annotation.</title>
        <authorList>
            <consortium name="The Broad Institute Genomics Platform"/>
            <consortium name="The Broad Institute Genome Sequencing Center for Infectious Disease"/>
            <person name="Wu L."/>
            <person name="Ma J."/>
        </authorList>
    </citation>
    <scope>NUCLEOTIDE SEQUENCE [LARGE SCALE GENOMIC DNA]</scope>
    <source>
        <strain evidence="9">JCM 17021</strain>
    </source>
</reference>